<protein>
    <recommendedName>
        <fullName evidence="10">Ion-translocating oxidoreductase complex subunit B</fullName>
        <ecNumber evidence="10">7.-.-.-</ecNumber>
    </recommendedName>
    <alternativeName>
        <fullName evidence="10">Rnf electron transport complex subunit B</fullName>
    </alternativeName>
</protein>
<feature type="binding site" evidence="10">
    <location>
        <position position="139"/>
    </location>
    <ligand>
        <name>[4Fe-4S] cluster</name>
        <dbReference type="ChEBI" id="CHEBI:49883"/>
        <label>2</label>
    </ligand>
</feature>
<keyword evidence="16" id="KW-1185">Reference proteome</keyword>
<evidence type="ECO:0000259" key="13">
    <source>
        <dbReference type="PROSITE" id="PS51379"/>
    </source>
</evidence>
<dbReference type="Pfam" id="PF04060">
    <property type="entry name" value="FeS"/>
    <property type="match status" value="1"/>
</dbReference>
<dbReference type="GO" id="GO:0046872">
    <property type="term" value="F:metal ion binding"/>
    <property type="evidence" value="ECO:0007669"/>
    <property type="project" value="UniProtKB-KW"/>
</dbReference>
<dbReference type="SUPFAM" id="SSF54862">
    <property type="entry name" value="4Fe-4S ferredoxins"/>
    <property type="match status" value="2"/>
</dbReference>
<feature type="domain" description="4Fe-4S ferredoxin-type" evidence="13">
    <location>
        <begin position="237"/>
        <end position="266"/>
    </location>
</feature>
<feature type="compositionally biased region" description="Basic and acidic residues" evidence="11">
    <location>
        <begin position="295"/>
        <end position="321"/>
    </location>
</feature>
<feature type="binding site" evidence="10">
    <location>
        <position position="59"/>
    </location>
    <ligand>
        <name>[4Fe-4S] cluster</name>
        <dbReference type="ChEBI" id="CHEBI:49883"/>
        <label>1</label>
    </ligand>
</feature>
<feature type="domain" description="4Fe-4S" evidence="14">
    <location>
        <begin position="34"/>
        <end position="93"/>
    </location>
</feature>
<feature type="region of interest" description="Hydrophobic" evidence="10">
    <location>
        <begin position="1"/>
        <end position="28"/>
    </location>
</feature>
<dbReference type="GO" id="GO:0009055">
    <property type="term" value="F:electron transfer activity"/>
    <property type="evidence" value="ECO:0007669"/>
    <property type="project" value="InterPro"/>
</dbReference>
<dbReference type="AlphaFoldDB" id="A0A3S4Z3K6"/>
<dbReference type="EMBL" id="LR134523">
    <property type="protein sequence ID" value="VEJ35350.1"/>
    <property type="molecule type" value="Genomic_DNA"/>
</dbReference>
<feature type="binding site" evidence="10">
    <location>
        <position position="149"/>
    </location>
    <ligand>
        <name>[4Fe-4S] cluster</name>
        <dbReference type="ChEBI" id="CHEBI:49883"/>
        <label>2</label>
    </ligand>
</feature>
<dbReference type="Gene3D" id="1.10.15.40">
    <property type="entry name" value="Electron transport complex subunit B, putative Fe-S cluster"/>
    <property type="match status" value="1"/>
</dbReference>
<comment type="similarity">
    <text evidence="10">Belongs to the 4Fe4S bacterial-type ferredoxin family. RnfB subfamily.</text>
</comment>
<feature type="binding site" evidence="10">
    <location>
        <position position="178"/>
    </location>
    <ligand>
        <name>[4Fe-4S] cluster</name>
        <dbReference type="ChEBI" id="CHEBI:49883"/>
        <label>3</label>
    </ligand>
</feature>
<comment type="subunit">
    <text evidence="10">The complex is composed of six subunits: RnfA, RnfB, RnfC, RnfD, RnfE and RnfG.</text>
</comment>
<evidence type="ECO:0000256" key="12">
    <source>
        <dbReference type="SAM" id="Phobius"/>
    </source>
</evidence>
<dbReference type="Pfam" id="PF12800">
    <property type="entry name" value="Fer4_4"/>
    <property type="match status" value="1"/>
</dbReference>
<comment type="function">
    <text evidence="10">Part of a membrane-bound complex that couples electron transfer with translocation of ions across the membrane.</text>
</comment>
<gene>
    <name evidence="10 15" type="primary">rnfB</name>
    <name evidence="15" type="ORF">NCTC13079_00644</name>
</gene>
<dbReference type="EC" id="7.-.-.-" evidence="10"/>
<dbReference type="CDD" id="cd10549">
    <property type="entry name" value="MtMvhB_like"/>
    <property type="match status" value="1"/>
</dbReference>
<keyword evidence="12" id="KW-1133">Transmembrane helix</keyword>
<accession>A0A3S4Z3K6</accession>
<keyword evidence="7 10" id="KW-0408">Iron</keyword>
<keyword evidence="9 10" id="KW-0472">Membrane</keyword>
<proteinExistence type="inferred from homology"/>
<comment type="subcellular location">
    <subcellularLocation>
        <location evidence="10">Cell membrane</location>
    </subcellularLocation>
</comment>
<feature type="binding site" evidence="10">
    <location>
        <position position="76"/>
    </location>
    <ligand>
        <name>[4Fe-4S] cluster</name>
        <dbReference type="ChEBI" id="CHEBI:49883"/>
        <label>1</label>
    </ligand>
</feature>
<feature type="binding site" evidence="10">
    <location>
        <position position="175"/>
    </location>
    <ligand>
        <name>[4Fe-4S] cluster</name>
        <dbReference type="ChEBI" id="CHEBI:49883"/>
        <label>3</label>
    </ligand>
</feature>
<keyword evidence="2 10" id="KW-0004">4Fe-4S</keyword>
<dbReference type="InterPro" id="IPR017900">
    <property type="entry name" value="4Fe4S_Fe_S_CS"/>
</dbReference>
<evidence type="ECO:0000256" key="4">
    <source>
        <dbReference type="ARBA" id="ARBA00022737"/>
    </source>
</evidence>
<feature type="domain" description="4Fe-4S ferredoxin-type" evidence="13">
    <location>
        <begin position="207"/>
        <end position="236"/>
    </location>
</feature>
<dbReference type="NCBIfam" id="TIGR01944">
    <property type="entry name" value="rnfB"/>
    <property type="match status" value="1"/>
</dbReference>
<reference evidence="15 16" key="1">
    <citation type="submission" date="2018-12" db="EMBL/GenBank/DDBJ databases">
        <authorList>
            <consortium name="Pathogen Informatics"/>
        </authorList>
    </citation>
    <scope>NUCLEOTIDE SEQUENCE [LARGE SCALE GENOMIC DNA]</scope>
    <source>
        <strain evidence="15 16">NCTC13079</strain>
    </source>
</reference>
<dbReference type="PROSITE" id="PS00198">
    <property type="entry name" value="4FE4S_FER_1"/>
    <property type="match status" value="2"/>
</dbReference>
<evidence type="ECO:0000256" key="10">
    <source>
        <dbReference type="HAMAP-Rule" id="MF_00463"/>
    </source>
</evidence>
<keyword evidence="12" id="KW-0812">Transmembrane</keyword>
<feature type="binding site" evidence="10">
    <location>
        <position position="143"/>
    </location>
    <ligand>
        <name>[4Fe-4S] cluster</name>
        <dbReference type="ChEBI" id="CHEBI:49883"/>
        <label>2</label>
    </ligand>
</feature>
<dbReference type="GO" id="GO:0005886">
    <property type="term" value="C:plasma membrane"/>
    <property type="evidence" value="ECO:0007669"/>
    <property type="project" value="UniProtKB-SubCell"/>
</dbReference>
<dbReference type="PROSITE" id="PS51379">
    <property type="entry name" value="4FE4S_FER_2"/>
    <property type="match status" value="3"/>
</dbReference>
<feature type="binding site" evidence="10">
    <location>
        <position position="172"/>
    </location>
    <ligand>
        <name>[4Fe-4S] cluster</name>
        <dbReference type="ChEBI" id="CHEBI:49883"/>
        <label>3</label>
    </ligand>
</feature>
<dbReference type="Gene3D" id="3.30.70.20">
    <property type="match status" value="2"/>
</dbReference>
<feature type="region of interest" description="Disordered" evidence="11">
    <location>
        <begin position="273"/>
        <end position="321"/>
    </location>
</feature>
<dbReference type="HAMAP" id="MF_00463">
    <property type="entry name" value="RsxB_RnfB"/>
    <property type="match status" value="1"/>
</dbReference>
<evidence type="ECO:0000256" key="1">
    <source>
        <dbReference type="ARBA" id="ARBA00022448"/>
    </source>
</evidence>
<evidence type="ECO:0000256" key="9">
    <source>
        <dbReference type="ARBA" id="ARBA00023136"/>
    </source>
</evidence>
<keyword evidence="5 10" id="KW-1278">Translocase</keyword>
<evidence type="ECO:0000256" key="3">
    <source>
        <dbReference type="ARBA" id="ARBA00022723"/>
    </source>
</evidence>
<evidence type="ECO:0000256" key="6">
    <source>
        <dbReference type="ARBA" id="ARBA00022982"/>
    </source>
</evidence>
<evidence type="ECO:0000256" key="8">
    <source>
        <dbReference type="ARBA" id="ARBA00023014"/>
    </source>
</evidence>
<feature type="binding site" evidence="10">
    <location>
        <position position="51"/>
    </location>
    <ligand>
        <name>[4Fe-4S] cluster</name>
        <dbReference type="ChEBI" id="CHEBI:49883"/>
        <label>1</label>
    </ligand>
</feature>
<dbReference type="InterPro" id="IPR010207">
    <property type="entry name" value="Elect_transpt_cplx_RnfB/RsxB"/>
</dbReference>
<evidence type="ECO:0000313" key="16">
    <source>
        <dbReference type="Proteomes" id="UP000269544"/>
    </source>
</evidence>
<dbReference type="InterPro" id="IPR050395">
    <property type="entry name" value="4Fe4S_Ferredoxin_RnfB"/>
</dbReference>
<dbReference type="GO" id="GO:0022900">
    <property type="term" value="P:electron transport chain"/>
    <property type="evidence" value="ECO:0007669"/>
    <property type="project" value="UniProtKB-UniRule"/>
</dbReference>
<dbReference type="NCBIfam" id="NF005503">
    <property type="entry name" value="PRK07118.1-2"/>
    <property type="match status" value="1"/>
</dbReference>
<evidence type="ECO:0000256" key="2">
    <source>
        <dbReference type="ARBA" id="ARBA00022485"/>
    </source>
</evidence>
<dbReference type="GO" id="GO:0051539">
    <property type="term" value="F:4 iron, 4 sulfur cluster binding"/>
    <property type="evidence" value="ECO:0007669"/>
    <property type="project" value="UniProtKB-UniRule"/>
</dbReference>
<dbReference type="Pfam" id="PF00037">
    <property type="entry name" value="Fer4"/>
    <property type="match status" value="2"/>
</dbReference>
<dbReference type="OrthoDB" id="9789936at2"/>
<feature type="binding site" evidence="10">
    <location>
        <position position="54"/>
    </location>
    <ligand>
        <name>[4Fe-4S] cluster</name>
        <dbReference type="ChEBI" id="CHEBI:49883"/>
        <label>1</label>
    </ligand>
</feature>
<dbReference type="InterPro" id="IPR007202">
    <property type="entry name" value="4Fe-4S_dom"/>
</dbReference>
<comment type="caution">
    <text evidence="10">Lacks conserved residue(s) required for the propagation of feature annotation.</text>
</comment>
<sequence>MDMQNVIYAVLILGVLGLFFGVVLAYASKVFAVEMDPRVVNVIDALPGANCGACGYPGCEAMANAIVAGEAPVNGCAIGGQEVAENVAEIMGQSVGDVEKQVAVVRCQGDCDKSKNKYEYNGLVDCRLIGDFAQGAKGCSSGCLGGGTCVSVCEFDAIHVHNGIAEVDKEKCVACKKCIEICPKHIIGLMPYKQQTEVKCSTHDPGKVVRTNCSIGCIACGLCERNCPKDAVHVVDNLAKIDYEKCINCGICASKCPTGAIFVEYPERVEKMKEKDRQKKAEAAKAKQTVSAGAKAKDNDEKIKAADDEKVLKAENKKKNK</sequence>
<keyword evidence="1 10" id="KW-0813">Transport</keyword>
<evidence type="ECO:0000313" key="15">
    <source>
        <dbReference type="EMBL" id="VEJ35350.1"/>
    </source>
</evidence>
<feature type="binding site" evidence="10">
    <location>
        <position position="153"/>
    </location>
    <ligand>
        <name>[4Fe-4S] cluster</name>
        <dbReference type="ChEBI" id="CHEBI:49883"/>
        <label>3</label>
    </ligand>
</feature>
<keyword evidence="10" id="KW-1003">Cell membrane</keyword>
<comment type="cofactor">
    <cofactor evidence="10">
        <name>[4Fe-4S] cluster</name>
        <dbReference type="ChEBI" id="CHEBI:49883"/>
    </cofactor>
    <text evidence="10">Binds 3 [4Fe-4S] clusters.</text>
</comment>
<dbReference type="PROSITE" id="PS51656">
    <property type="entry name" value="4FE4S"/>
    <property type="match status" value="1"/>
</dbReference>
<keyword evidence="3 10" id="KW-0479">Metal-binding</keyword>
<organism evidence="15 16">
    <name type="scientific">Aedoeadaptatus ivorii</name>
    <dbReference type="NCBI Taxonomy" id="54006"/>
    <lineage>
        <taxon>Bacteria</taxon>
        <taxon>Bacillati</taxon>
        <taxon>Bacillota</taxon>
        <taxon>Tissierellia</taxon>
        <taxon>Tissierellales</taxon>
        <taxon>Peptoniphilaceae</taxon>
        <taxon>Aedoeadaptatus</taxon>
    </lineage>
</organism>
<evidence type="ECO:0000256" key="11">
    <source>
        <dbReference type="SAM" id="MobiDB-lite"/>
    </source>
</evidence>
<feature type="compositionally biased region" description="Basic and acidic residues" evidence="11">
    <location>
        <begin position="273"/>
        <end position="285"/>
    </location>
</feature>
<feature type="transmembrane region" description="Helical" evidence="12">
    <location>
        <begin position="6"/>
        <end position="27"/>
    </location>
</feature>
<evidence type="ECO:0000256" key="5">
    <source>
        <dbReference type="ARBA" id="ARBA00022967"/>
    </source>
</evidence>
<name>A0A3S4Z3K6_9FIRM</name>
<dbReference type="Proteomes" id="UP000269544">
    <property type="component" value="Chromosome"/>
</dbReference>
<dbReference type="PANTHER" id="PTHR43560:SF1">
    <property type="entry name" value="ION-TRANSLOCATING OXIDOREDUCTASE COMPLEX SUBUNIT B"/>
    <property type="match status" value="1"/>
</dbReference>
<keyword evidence="8 10" id="KW-0411">Iron-sulfur</keyword>
<keyword evidence="6 10" id="KW-0249">Electron transport</keyword>
<dbReference type="KEGG" id="piv:NCTC13079_00644"/>
<dbReference type="RefSeq" id="WP_126465160.1">
    <property type="nucleotide sequence ID" value="NZ_JAUSWF010000001.1"/>
</dbReference>
<evidence type="ECO:0000256" key="7">
    <source>
        <dbReference type="ARBA" id="ARBA00023004"/>
    </source>
</evidence>
<evidence type="ECO:0000259" key="14">
    <source>
        <dbReference type="PROSITE" id="PS51656"/>
    </source>
</evidence>
<dbReference type="InterPro" id="IPR017896">
    <property type="entry name" value="4Fe4S_Fe-S-bd"/>
</dbReference>
<feature type="domain" description="4Fe-4S ferredoxin-type" evidence="13">
    <location>
        <begin position="163"/>
        <end position="192"/>
    </location>
</feature>
<dbReference type="PANTHER" id="PTHR43560">
    <property type="entry name" value="ION-TRANSLOCATING OXIDOREDUCTASE COMPLEX SUBUNIT B"/>
    <property type="match status" value="1"/>
</dbReference>
<feature type="binding site" evidence="10">
    <location>
        <position position="182"/>
    </location>
    <ligand>
        <name>[4Fe-4S] cluster</name>
        <dbReference type="ChEBI" id="CHEBI:49883"/>
        <label>2</label>
    </ligand>
</feature>
<keyword evidence="4 10" id="KW-0677">Repeat</keyword>